<feature type="signal peptide" evidence="5">
    <location>
        <begin position="1"/>
        <end position="26"/>
    </location>
</feature>
<evidence type="ECO:0000256" key="5">
    <source>
        <dbReference type="SAM" id="SignalP"/>
    </source>
</evidence>
<keyword evidence="8" id="KW-1185">Reference proteome</keyword>
<evidence type="ECO:0000256" key="1">
    <source>
        <dbReference type="ARBA" id="ARBA00022617"/>
    </source>
</evidence>
<gene>
    <name evidence="7" type="ORF">SAMN05421757_102163</name>
</gene>
<evidence type="ECO:0000256" key="4">
    <source>
        <dbReference type="PROSITE-ProRule" id="PRU00433"/>
    </source>
</evidence>
<dbReference type="Proteomes" id="UP000198426">
    <property type="component" value="Unassembled WGS sequence"/>
</dbReference>
<protein>
    <recommendedName>
        <fullName evidence="6">Cytochrome c domain-containing protein</fullName>
    </recommendedName>
</protein>
<dbReference type="PROSITE" id="PS51007">
    <property type="entry name" value="CYTC"/>
    <property type="match status" value="1"/>
</dbReference>
<sequence length="159" mass="16738">MSQFKTMKTMLAAAALVALAAGAAWGQEDQSGRAEYLGACASCHGVDAHGGGEVSKYLNVEVPDLTTLAERNGGVFPMLEVIHIIDGRSGVRGHGDETPVWGTGFRLTDREALAASGEMPAWGDLFRSAIGEDAGPFGAETIVRGRMLSLALYLESIQK</sequence>
<reference evidence="7 8" key="1">
    <citation type="submission" date="2017-06" db="EMBL/GenBank/DDBJ databases">
        <authorList>
            <person name="Kim H.J."/>
            <person name="Triplett B.A."/>
        </authorList>
    </citation>
    <scope>NUCLEOTIDE SEQUENCE [LARGE SCALE GENOMIC DNA]</scope>
    <source>
        <strain evidence="7 8">DSM 29339</strain>
    </source>
</reference>
<evidence type="ECO:0000313" key="8">
    <source>
        <dbReference type="Proteomes" id="UP000198426"/>
    </source>
</evidence>
<dbReference type="GO" id="GO:0020037">
    <property type="term" value="F:heme binding"/>
    <property type="evidence" value="ECO:0007669"/>
    <property type="project" value="InterPro"/>
</dbReference>
<evidence type="ECO:0000313" key="7">
    <source>
        <dbReference type="EMBL" id="SNS44221.1"/>
    </source>
</evidence>
<keyword evidence="3 4" id="KW-0408">Iron</keyword>
<dbReference type="GO" id="GO:0046872">
    <property type="term" value="F:metal ion binding"/>
    <property type="evidence" value="ECO:0007669"/>
    <property type="project" value="UniProtKB-KW"/>
</dbReference>
<evidence type="ECO:0000259" key="6">
    <source>
        <dbReference type="PROSITE" id="PS51007"/>
    </source>
</evidence>
<dbReference type="EMBL" id="FZOY01000002">
    <property type="protein sequence ID" value="SNS44221.1"/>
    <property type="molecule type" value="Genomic_DNA"/>
</dbReference>
<feature type="domain" description="Cytochrome c" evidence="6">
    <location>
        <begin position="27"/>
        <end position="158"/>
    </location>
</feature>
<dbReference type="AlphaFoldDB" id="A0A239EIH8"/>
<accession>A0A239EIH8</accession>
<feature type="chain" id="PRO_5012308680" description="Cytochrome c domain-containing protein" evidence="5">
    <location>
        <begin position="27"/>
        <end position="159"/>
    </location>
</feature>
<organism evidence="7 8">
    <name type="scientific">Tropicimonas sediminicola</name>
    <dbReference type="NCBI Taxonomy" id="1031541"/>
    <lineage>
        <taxon>Bacteria</taxon>
        <taxon>Pseudomonadati</taxon>
        <taxon>Pseudomonadota</taxon>
        <taxon>Alphaproteobacteria</taxon>
        <taxon>Rhodobacterales</taxon>
        <taxon>Roseobacteraceae</taxon>
        <taxon>Tropicimonas</taxon>
    </lineage>
</organism>
<name>A0A239EIH8_9RHOB</name>
<dbReference type="RefSeq" id="WP_245837751.1">
    <property type="nucleotide sequence ID" value="NZ_FZOY01000002.1"/>
</dbReference>
<evidence type="ECO:0000256" key="2">
    <source>
        <dbReference type="ARBA" id="ARBA00022723"/>
    </source>
</evidence>
<proteinExistence type="predicted"/>
<dbReference type="InterPro" id="IPR036909">
    <property type="entry name" value="Cyt_c-like_dom_sf"/>
</dbReference>
<keyword evidence="2 4" id="KW-0479">Metal-binding</keyword>
<dbReference type="GO" id="GO:0009055">
    <property type="term" value="F:electron transfer activity"/>
    <property type="evidence" value="ECO:0007669"/>
    <property type="project" value="InterPro"/>
</dbReference>
<keyword evidence="5" id="KW-0732">Signal</keyword>
<dbReference type="Gene3D" id="1.10.760.10">
    <property type="entry name" value="Cytochrome c-like domain"/>
    <property type="match status" value="1"/>
</dbReference>
<keyword evidence="1 4" id="KW-0349">Heme</keyword>
<dbReference type="SUPFAM" id="SSF46626">
    <property type="entry name" value="Cytochrome c"/>
    <property type="match status" value="1"/>
</dbReference>
<dbReference type="InterPro" id="IPR009056">
    <property type="entry name" value="Cyt_c-like_dom"/>
</dbReference>
<evidence type="ECO:0000256" key="3">
    <source>
        <dbReference type="ARBA" id="ARBA00023004"/>
    </source>
</evidence>